<evidence type="ECO:0000256" key="1">
    <source>
        <dbReference type="SAM" id="MobiDB-lite"/>
    </source>
</evidence>
<dbReference type="EMBL" id="JACBAD010001935">
    <property type="protein sequence ID" value="KAF7128275.1"/>
    <property type="molecule type" value="Genomic_DNA"/>
</dbReference>
<dbReference type="Proteomes" id="UP000662466">
    <property type="component" value="Unassembled WGS sequence"/>
</dbReference>
<dbReference type="OrthoDB" id="4493100at2759"/>
<sequence length="159" mass="18093">MPVQESPPHRAQSAEQPTQTTDPAMQPPENGKSEHTDTSQWIHILFDIKTSPKKLSGVLLESLHHKLHRSEVKVYSSFDILRAAGAVKRGNLVFALPNTGQNADQAIMAARTKVQHLIMDWDKREVSGEGLCLVVEDKMSPWGWDFLPYQAWKEQRKRR</sequence>
<dbReference type="EMBL" id="JACBAF010002031">
    <property type="protein sequence ID" value="KAF7169576.1"/>
    <property type="molecule type" value="Genomic_DNA"/>
</dbReference>
<protein>
    <submittedName>
        <fullName evidence="2">Uncharacterized protein</fullName>
    </submittedName>
</protein>
<name>A0A8H6UGV9_9EURO</name>
<dbReference type="Proteomes" id="UP000630445">
    <property type="component" value="Unassembled WGS sequence"/>
</dbReference>
<reference evidence="2" key="1">
    <citation type="submission" date="2020-06" db="EMBL/GenBank/DDBJ databases">
        <title>Draft genome sequences of strains closely related to Aspergillus parafelis and Aspergillus hiratsukae.</title>
        <authorList>
            <person name="Dos Santos R.A.C."/>
            <person name="Rivero-Menendez O."/>
            <person name="Steenwyk J.L."/>
            <person name="Mead M.E."/>
            <person name="Goldman G.H."/>
            <person name="Alastruey-Izquierdo A."/>
            <person name="Rokas A."/>
        </authorList>
    </citation>
    <scope>NUCLEOTIDE SEQUENCE</scope>
    <source>
        <strain evidence="2">CNM-CM5793</strain>
        <strain evidence="3">CNM-CM6106</strain>
    </source>
</reference>
<comment type="caution">
    <text evidence="2">The sequence shown here is derived from an EMBL/GenBank/DDBJ whole genome shotgun (WGS) entry which is preliminary data.</text>
</comment>
<feature type="region of interest" description="Disordered" evidence="1">
    <location>
        <begin position="1"/>
        <end position="36"/>
    </location>
</feature>
<evidence type="ECO:0000313" key="2">
    <source>
        <dbReference type="EMBL" id="KAF7128275.1"/>
    </source>
</evidence>
<feature type="compositionally biased region" description="Polar residues" evidence="1">
    <location>
        <begin position="13"/>
        <end position="23"/>
    </location>
</feature>
<evidence type="ECO:0000313" key="3">
    <source>
        <dbReference type="EMBL" id="KAF7169576.1"/>
    </source>
</evidence>
<organism evidence="2 4">
    <name type="scientific">Aspergillus hiratsukae</name>
    <dbReference type="NCBI Taxonomy" id="1194566"/>
    <lineage>
        <taxon>Eukaryota</taxon>
        <taxon>Fungi</taxon>
        <taxon>Dikarya</taxon>
        <taxon>Ascomycota</taxon>
        <taxon>Pezizomycotina</taxon>
        <taxon>Eurotiomycetes</taxon>
        <taxon>Eurotiomycetidae</taxon>
        <taxon>Eurotiales</taxon>
        <taxon>Aspergillaceae</taxon>
        <taxon>Aspergillus</taxon>
        <taxon>Aspergillus subgen. Fumigati</taxon>
    </lineage>
</organism>
<accession>A0A8H6UGV9</accession>
<proteinExistence type="predicted"/>
<dbReference type="AlphaFoldDB" id="A0A8H6UGV9"/>
<keyword evidence="4" id="KW-1185">Reference proteome</keyword>
<evidence type="ECO:0000313" key="4">
    <source>
        <dbReference type="Proteomes" id="UP000630445"/>
    </source>
</evidence>
<gene>
    <name evidence="2" type="ORF">CNMCM5793_002817</name>
    <name evidence="3" type="ORF">CNMCM6106_004466</name>
</gene>